<accession>A0A0R3ATZ1</accession>
<evidence type="ECO:0000313" key="2">
    <source>
        <dbReference type="Proteomes" id="UP000050852"/>
    </source>
</evidence>
<dbReference type="AlphaFoldDB" id="A0A0R3ATZ1"/>
<name>A0A0R3ATZ1_9PSED</name>
<organism evidence="1 2">
    <name type="scientific">Pseudomonas paralactis</name>
    <dbReference type="NCBI Taxonomy" id="1615673"/>
    <lineage>
        <taxon>Bacteria</taxon>
        <taxon>Pseudomonadati</taxon>
        <taxon>Pseudomonadota</taxon>
        <taxon>Gammaproteobacteria</taxon>
        <taxon>Pseudomonadales</taxon>
        <taxon>Pseudomonadaceae</taxon>
        <taxon>Pseudomonas</taxon>
    </lineage>
</organism>
<dbReference type="PATRIC" id="fig|1615673.3.peg.1634"/>
<protein>
    <submittedName>
        <fullName evidence="1">Uncharacterized protein</fullName>
    </submittedName>
</protein>
<reference evidence="1 2" key="1">
    <citation type="submission" date="2015-02" db="EMBL/GenBank/DDBJ databases">
        <title>Two Pseudomonas sp. nov., isolated from raw milk.</title>
        <authorList>
            <person name="Wenning M."/>
            <person name="von Neubeck M."/>
            <person name="Huptas C."/>
            <person name="Scherer S."/>
        </authorList>
    </citation>
    <scope>NUCLEOTIDE SEQUENCE [LARGE SCALE GENOMIC DNA]</scope>
    <source>
        <strain evidence="1 2">DSM 29164</strain>
    </source>
</reference>
<evidence type="ECO:0000313" key="1">
    <source>
        <dbReference type="EMBL" id="KRP75261.1"/>
    </source>
</evidence>
<dbReference type="Proteomes" id="UP000050852">
    <property type="component" value="Unassembled WGS sequence"/>
</dbReference>
<sequence length="80" mass="8980">MILVVGASLLAKNVNDNAGFLDNRSALRFFASKLAPTKEGVGNRGIKPKLKRNESLQYSRGRKQPYSVLAHWVVYNVRCF</sequence>
<proteinExistence type="predicted"/>
<gene>
    <name evidence="1" type="ORF">TX23_03505</name>
</gene>
<dbReference type="EMBL" id="JYLN01000001">
    <property type="protein sequence ID" value="KRP75261.1"/>
    <property type="molecule type" value="Genomic_DNA"/>
</dbReference>
<comment type="caution">
    <text evidence="1">The sequence shown here is derived from an EMBL/GenBank/DDBJ whole genome shotgun (WGS) entry which is preliminary data.</text>
</comment>